<dbReference type="InterPro" id="IPR006366">
    <property type="entry name" value="CobA/CysG_C"/>
</dbReference>
<keyword evidence="10" id="KW-1185">Reference proteome</keyword>
<reference evidence="9" key="2">
    <citation type="submission" date="2023-01" db="EMBL/GenBank/DDBJ databases">
        <authorList>
            <person name="Sun Q."/>
            <person name="Evtushenko L."/>
        </authorList>
    </citation>
    <scope>NUCLEOTIDE SEQUENCE</scope>
    <source>
        <strain evidence="9">VKM B-2484</strain>
    </source>
</reference>
<dbReference type="InterPro" id="IPR050161">
    <property type="entry name" value="Siro_Cobalamin_biosynth"/>
</dbReference>
<keyword evidence="4" id="KW-0808">Transferase</keyword>
<dbReference type="FunFam" id="3.40.1010.10:FF:000001">
    <property type="entry name" value="Siroheme synthase"/>
    <property type="match status" value="1"/>
</dbReference>
<dbReference type="AlphaFoldDB" id="A0A9W6N1P6"/>
<evidence type="ECO:0000256" key="4">
    <source>
        <dbReference type="ARBA" id="ARBA00022679"/>
    </source>
</evidence>
<comment type="similarity">
    <text evidence="1">Belongs to the precorrin methyltransferase family.</text>
</comment>
<keyword evidence="3" id="KW-0489">Methyltransferase</keyword>
<dbReference type="InterPro" id="IPR000878">
    <property type="entry name" value="4pyrrol_Mease"/>
</dbReference>
<organism evidence="9 10">
    <name type="scientific">Ancylobacter dichloromethanicus</name>
    <dbReference type="NCBI Taxonomy" id="518825"/>
    <lineage>
        <taxon>Bacteria</taxon>
        <taxon>Pseudomonadati</taxon>
        <taxon>Pseudomonadota</taxon>
        <taxon>Alphaproteobacteria</taxon>
        <taxon>Hyphomicrobiales</taxon>
        <taxon>Xanthobacteraceae</taxon>
        <taxon>Ancylobacter</taxon>
    </lineage>
</organism>
<dbReference type="NCBIfam" id="NF004790">
    <property type="entry name" value="PRK06136.1"/>
    <property type="match status" value="1"/>
</dbReference>
<protein>
    <recommendedName>
        <fullName evidence="2">uroporphyrinogen-III C-methyltransferase</fullName>
        <ecNumber evidence="2">2.1.1.107</ecNumber>
    </recommendedName>
</protein>
<dbReference type="PANTHER" id="PTHR45790">
    <property type="entry name" value="SIROHEME SYNTHASE-RELATED"/>
    <property type="match status" value="1"/>
</dbReference>
<dbReference type="Proteomes" id="UP001143370">
    <property type="component" value="Unassembled WGS sequence"/>
</dbReference>
<evidence type="ECO:0000313" key="10">
    <source>
        <dbReference type="Proteomes" id="UP001143370"/>
    </source>
</evidence>
<dbReference type="SUPFAM" id="SSF53790">
    <property type="entry name" value="Tetrapyrrole methylase"/>
    <property type="match status" value="1"/>
</dbReference>
<reference evidence="9" key="1">
    <citation type="journal article" date="2014" name="Int. J. Syst. Evol. Microbiol.">
        <title>Complete genome sequence of Corynebacterium casei LMG S-19264T (=DSM 44701T), isolated from a smear-ripened cheese.</title>
        <authorList>
            <consortium name="US DOE Joint Genome Institute (JGI-PGF)"/>
            <person name="Walter F."/>
            <person name="Albersmeier A."/>
            <person name="Kalinowski J."/>
            <person name="Ruckert C."/>
        </authorList>
    </citation>
    <scope>NUCLEOTIDE SEQUENCE</scope>
    <source>
        <strain evidence="9">VKM B-2484</strain>
    </source>
</reference>
<name>A0A9W6N1P6_9HYPH</name>
<dbReference type="Gene3D" id="3.30.950.10">
    <property type="entry name" value="Methyltransferase, Cobalt-precorrin-4 Transmethylase, Domain 2"/>
    <property type="match status" value="1"/>
</dbReference>
<evidence type="ECO:0000256" key="5">
    <source>
        <dbReference type="ARBA" id="ARBA00022691"/>
    </source>
</evidence>
<dbReference type="InterPro" id="IPR035996">
    <property type="entry name" value="4pyrrol_Methylase_sf"/>
</dbReference>
<feature type="domain" description="Tetrapyrrole methylase" evidence="8">
    <location>
        <begin position="18"/>
        <end position="229"/>
    </location>
</feature>
<keyword evidence="6" id="KW-0627">Porphyrin biosynthesis</keyword>
<dbReference type="NCBIfam" id="TIGR01469">
    <property type="entry name" value="cobA_cysG_Cterm"/>
    <property type="match status" value="1"/>
</dbReference>
<accession>A0A9W6N1P6</accession>
<dbReference type="PANTHER" id="PTHR45790:SF3">
    <property type="entry name" value="S-ADENOSYL-L-METHIONINE-DEPENDENT UROPORPHYRINOGEN III METHYLTRANSFERASE, CHLOROPLASTIC"/>
    <property type="match status" value="1"/>
</dbReference>
<comment type="caution">
    <text evidence="9">The sequence shown here is derived from an EMBL/GenBank/DDBJ whole genome shotgun (WGS) entry which is preliminary data.</text>
</comment>
<dbReference type="Gene3D" id="3.40.1010.10">
    <property type="entry name" value="Cobalt-precorrin-4 Transmethylase, Domain 1"/>
    <property type="match status" value="1"/>
</dbReference>
<sequence length="302" mass="31202">MIDLESVQSHLPTFRPGTVWLVGAGPGDPALLTLAALHALQNADVVVYDALVSEGVLALVPGRTSREYVGKRGGKPSARQSDITARLMELARSGLRVVRLKGGDPFVFGRGAEEAADLARAGMPFHVVSGITAGIGGLAAAGIPLTSRLTNHGVIFLTGHVTTRDAAPVDWRRLAGTGLPLVIYMALGALRDIVAQFLAAGMAPETPAAAISNATLPDQRVLLSRLERLLPDVEAAHLAPPVIIALGANVALRAALGAGDDPGFRQVRCGPTGLVPAGTDADGAARHGHGFNIPILRDAELP</sequence>
<keyword evidence="5" id="KW-0949">S-adenosyl-L-methionine</keyword>
<dbReference type="Pfam" id="PF00590">
    <property type="entry name" value="TP_methylase"/>
    <property type="match status" value="1"/>
</dbReference>
<dbReference type="EC" id="2.1.1.107" evidence="2"/>
<evidence type="ECO:0000256" key="7">
    <source>
        <dbReference type="ARBA" id="ARBA00025705"/>
    </source>
</evidence>
<gene>
    <name evidence="9" type="primary">cobA</name>
    <name evidence="9" type="ORF">GCM10017643_45310</name>
</gene>
<dbReference type="InterPro" id="IPR014776">
    <property type="entry name" value="4pyrrole_Mease_sub2"/>
</dbReference>
<evidence type="ECO:0000256" key="1">
    <source>
        <dbReference type="ARBA" id="ARBA00005879"/>
    </source>
</evidence>
<evidence type="ECO:0000256" key="3">
    <source>
        <dbReference type="ARBA" id="ARBA00022603"/>
    </source>
</evidence>
<dbReference type="EMBL" id="BSFJ01000039">
    <property type="protein sequence ID" value="GLK74413.1"/>
    <property type="molecule type" value="Genomic_DNA"/>
</dbReference>
<dbReference type="InterPro" id="IPR014777">
    <property type="entry name" value="4pyrrole_Mease_sub1"/>
</dbReference>
<comment type="pathway">
    <text evidence="7">Porphyrin-containing compound metabolism; siroheme biosynthesis; precorrin-2 from uroporphyrinogen III: step 1/1.</text>
</comment>
<dbReference type="GO" id="GO:0004851">
    <property type="term" value="F:uroporphyrin-III C-methyltransferase activity"/>
    <property type="evidence" value="ECO:0007669"/>
    <property type="project" value="UniProtKB-EC"/>
</dbReference>
<dbReference type="CDD" id="cd11642">
    <property type="entry name" value="SUMT"/>
    <property type="match status" value="1"/>
</dbReference>
<proteinExistence type="inferred from homology"/>
<evidence type="ECO:0000259" key="8">
    <source>
        <dbReference type="Pfam" id="PF00590"/>
    </source>
</evidence>
<evidence type="ECO:0000313" key="9">
    <source>
        <dbReference type="EMBL" id="GLK74413.1"/>
    </source>
</evidence>
<dbReference type="GO" id="GO:0032259">
    <property type="term" value="P:methylation"/>
    <property type="evidence" value="ECO:0007669"/>
    <property type="project" value="UniProtKB-KW"/>
</dbReference>
<evidence type="ECO:0000256" key="6">
    <source>
        <dbReference type="ARBA" id="ARBA00023244"/>
    </source>
</evidence>
<dbReference type="RefSeq" id="WP_213370820.1">
    <property type="nucleotide sequence ID" value="NZ_BSFJ01000039.1"/>
</dbReference>
<evidence type="ECO:0000256" key="2">
    <source>
        <dbReference type="ARBA" id="ARBA00012162"/>
    </source>
</evidence>
<dbReference type="GO" id="GO:0019354">
    <property type="term" value="P:siroheme biosynthetic process"/>
    <property type="evidence" value="ECO:0007669"/>
    <property type="project" value="InterPro"/>
</dbReference>